<keyword evidence="3" id="KW-0804">Transcription</keyword>
<dbReference type="Proteomes" id="UP000031967">
    <property type="component" value="Unassembled WGS sequence"/>
</dbReference>
<evidence type="ECO:0000259" key="4">
    <source>
        <dbReference type="PROSITE" id="PS50043"/>
    </source>
</evidence>
<protein>
    <submittedName>
        <fullName evidence="5">Transcriptional regulator</fullName>
    </submittedName>
</protein>
<dbReference type="CDD" id="cd06170">
    <property type="entry name" value="LuxR_C_like"/>
    <property type="match status" value="1"/>
</dbReference>
<dbReference type="Pfam" id="PF17874">
    <property type="entry name" value="TPR_MalT"/>
    <property type="match status" value="1"/>
</dbReference>
<dbReference type="Gene3D" id="1.25.40.10">
    <property type="entry name" value="Tetratricopeptide repeat domain"/>
    <property type="match status" value="1"/>
</dbReference>
<dbReference type="Pfam" id="PF25873">
    <property type="entry name" value="WHD_MalT"/>
    <property type="match status" value="1"/>
</dbReference>
<reference evidence="5 6" key="1">
    <citation type="submission" date="2014-12" db="EMBL/GenBank/DDBJ databases">
        <title>Draft genome sequence of Paenibacillus kamchatkensis strain B-2647.</title>
        <authorList>
            <person name="Karlyshev A.V."/>
            <person name="Kudryashova E.B."/>
        </authorList>
    </citation>
    <scope>NUCLEOTIDE SEQUENCE [LARGE SCALE GENOMIC DNA]</scope>
    <source>
        <strain evidence="5 6">VKM B-2647</strain>
    </source>
</reference>
<dbReference type="SUPFAM" id="SSF52540">
    <property type="entry name" value="P-loop containing nucleoside triphosphate hydrolases"/>
    <property type="match status" value="1"/>
</dbReference>
<dbReference type="SMART" id="SM00421">
    <property type="entry name" value="HTH_LUXR"/>
    <property type="match status" value="1"/>
</dbReference>
<dbReference type="SUPFAM" id="SSF48452">
    <property type="entry name" value="TPR-like"/>
    <property type="match status" value="1"/>
</dbReference>
<dbReference type="Pfam" id="PF00196">
    <property type="entry name" value="GerE"/>
    <property type="match status" value="1"/>
</dbReference>
<evidence type="ECO:0000256" key="1">
    <source>
        <dbReference type="ARBA" id="ARBA00023015"/>
    </source>
</evidence>
<name>A0ABR5AD76_9BACL</name>
<sequence length="862" mass="98918">MESVLLHAKLQMPPLLPAVLPRDRLTKRLQEGLGRRATFITAPAGYGKSTLVAAWAGQLEAPVGWLSLDAGDNDIFRFWNYVVSSIDAVCDGFGNKVRQALESLAPGNHEPFLVVLLNELNGLRQPLAFVFDDFHVIHDAYIIDSMTFFLEYLPANVHLYIASRKKAAFAKARQFSRGWAIQLDARDLRFDEREAEDLFRLWEDRNYPQEQIRLLVERTEGWVTGLKLAALAARNPNREPVPVRDTAVEGSRVGQYLLEEVFESLEPSLQAFLVKCSVLQRMSGPLCQAVTGDAESGSRLIELAAEGLFLVPLDTKREWFRFHHLFADFLVDRLLQQHPDSIAELYKMAASWSAAQGLQEDAVEYYLAGKHFPEAVDLLGRMKSFMVKREFSTLRHWLSLIPEPVLWEHRYLYFSYILSLLWDNEPLLAETYMQSAEERFQASAADWTEEERNRFLGNLYYLRNSKATQYDLDVVKGLEYIQLSLQHSPAGPELLFAPPHMPMSPTIFRSYNGKRGKHLPRELAEPFFRSMIRFLTPMRLHDSSIVCYGELLYERNELEEAEAHFKLGLQENVHNRYQPEKVYVPAYLYLSRIAKARGDRQQAELWLEEARKRAIGEEAAAALPFIEAELAGLRLDQGDVSAASKWREKYRVSETDPVSIFQLYTYTFLVRVLMWEERYEQAQALADRLFALAVKGHRPMDALELQVLQALLWYKTGKTEQAVLTMEQALKYAEPDEYIRVFADRGRPAAELLMTYIQLRRKGHVRESEAPSLVFVRKVLSSFGETAVTGASESRLDRLDRLFTKRETDIFRCMLEGMDNQAIADALGMGMGTLKTHINHIYGKLDVKSRIEAIRRGKELLE</sequence>
<gene>
    <name evidence="5" type="ORF">SD70_22975</name>
</gene>
<dbReference type="InterPro" id="IPR027417">
    <property type="entry name" value="P-loop_NTPase"/>
</dbReference>
<dbReference type="Gene3D" id="1.10.10.10">
    <property type="entry name" value="Winged helix-like DNA-binding domain superfamily/Winged helix DNA-binding domain"/>
    <property type="match status" value="1"/>
</dbReference>
<comment type="caution">
    <text evidence="5">The sequence shown here is derived from an EMBL/GenBank/DDBJ whole genome shotgun (WGS) entry which is preliminary data.</text>
</comment>
<dbReference type="PANTHER" id="PTHR44688:SF16">
    <property type="entry name" value="DNA-BINDING TRANSCRIPTIONAL ACTIVATOR DEVR_DOSR"/>
    <property type="match status" value="1"/>
</dbReference>
<dbReference type="InterPro" id="IPR059106">
    <property type="entry name" value="WHD_MalT"/>
</dbReference>
<keyword evidence="2" id="KW-0238">DNA-binding</keyword>
<organism evidence="5 6">
    <name type="scientific">Gordoniibacillus kamchatkensis</name>
    <dbReference type="NCBI Taxonomy" id="1590651"/>
    <lineage>
        <taxon>Bacteria</taxon>
        <taxon>Bacillati</taxon>
        <taxon>Bacillota</taxon>
        <taxon>Bacilli</taxon>
        <taxon>Bacillales</taxon>
        <taxon>Paenibacillaceae</taxon>
        <taxon>Gordoniibacillus</taxon>
    </lineage>
</organism>
<keyword evidence="6" id="KW-1185">Reference proteome</keyword>
<evidence type="ECO:0000256" key="3">
    <source>
        <dbReference type="ARBA" id="ARBA00023163"/>
    </source>
</evidence>
<dbReference type="RefSeq" id="WP_041050044.1">
    <property type="nucleotide sequence ID" value="NZ_JXAK01000046.1"/>
</dbReference>
<dbReference type="InterPro" id="IPR041617">
    <property type="entry name" value="TPR_MalT"/>
</dbReference>
<dbReference type="EMBL" id="JXAK01000046">
    <property type="protein sequence ID" value="KIL39000.1"/>
    <property type="molecule type" value="Genomic_DNA"/>
</dbReference>
<dbReference type="PRINTS" id="PR00038">
    <property type="entry name" value="HTHLUXR"/>
</dbReference>
<evidence type="ECO:0000256" key="2">
    <source>
        <dbReference type="ARBA" id="ARBA00023125"/>
    </source>
</evidence>
<proteinExistence type="predicted"/>
<dbReference type="SUPFAM" id="SSF46894">
    <property type="entry name" value="C-terminal effector domain of the bipartite response regulators"/>
    <property type="match status" value="1"/>
</dbReference>
<accession>A0ABR5AD76</accession>
<dbReference type="PROSITE" id="PS00622">
    <property type="entry name" value="HTH_LUXR_1"/>
    <property type="match status" value="1"/>
</dbReference>
<dbReference type="PANTHER" id="PTHR44688">
    <property type="entry name" value="DNA-BINDING TRANSCRIPTIONAL ACTIVATOR DEVR_DOSR"/>
    <property type="match status" value="1"/>
</dbReference>
<evidence type="ECO:0000313" key="6">
    <source>
        <dbReference type="Proteomes" id="UP000031967"/>
    </source>
</evidence>
<dbReference type="InterPro" id="IPR000792">
    <property type="entry name" value="Tscrpt_reg_LuxR_C"/>
</dbReference>
<keyword evidence="1" id="KW-0805">Transcription regulation</keyword>
<dbReference type="InterPro" id="IPR016032">
    <property type="entry name" value="Sig_transdc_resp-reg_C-effctor"/>
</dbReference>
<feature type="domain" description="HTH luxR-type" evidence="4">
    <location>
        <begin position="796"/>
        <end position="861"/>
    </location>
</feature>
<dbReference type="InterPro" id="IPR036388">
    <property type="entry name" value="WH-like_DNA-bd_sf"/>
</dbReference>
<dbReference type="InterPro" id="IPR011990">
    <property type="entry name" value="TPR-like_helical_dom_sf"/>
</dbReference>
<dbReference type="PROSITE" id="PS50043">
    <property type="entry name" value="HTH_LUXR_2"/>
    <property type="match status" value="1"/>
</dbReference>
<evidence type="ECO:0000313" key="5">
    <source>
        <dbReference type="EMBL" id="KIL39000.1"/>
    </source>
</evidence>